<organism evidence="3 4">
    <name type="scientific">Rhodococcus gannanensis</name>
    <dbReference type="NCBI Taxonomy" id="1960308"/>
    <lineage>
        <taxon>Bacteria</taxon>
        <taxon>Bacillati</taxon>
        <taxon>Actinomycetota</taxon>
        <taxon>Actinomycetes</taxon>
        <taxon>Mycobacteriales</taxon>
        <taxon>Nocardiaceae</taxon>
        <taxon>Rhodococcus</taxon>
    </lineage>
</organism>
<dbReference type="RefSeq" id="WP_378485551.1">
    <property type="nucleotide sequence ID" value="NZ_JBHUFB010000010.1"/>
</dbReference>
<reference evidence="4" key="1">
    <citation type="journal article" date="2019" name="Int. J. Syst. Evol. Microbiol.">
        <title>The Global Catalogue of Microorganisms (GCM) 10K type strain sequencing project: providing services to taxonomists for standard genome sequencing and annotation.</title>
        <authorList>
            <consortium name="The Broad Institute Genomics Platform"/>
            <consortium name="The Broad Institute Genome Sequencing Center for Infectious Disease"/>
            <person name="Wu L."/>
            <person name="Ma J."/>
        </authorList>
    </citation>
    <scope>NUCLEOTIDE SEQUENCE [LARGE SCALE GENOMIC DNA]</scope>
    <source>
        <strain evidence="4">DT72</strain>
    </source>
</reference>
<feature type="chain" id="PRO_5046991139" evidence="1">
    <location>
        <begin position="26"/>
        <end position="385"/>
    </location>
</feature>
<keyword evidence="3" id="KW-0808">Transferase</keyword>
<comment type="caution">
    <text evidence="3">The sequence shown here is derived from an EMBL/GenBank/DDBJ whole genome shotgun (WGS) entry which is preliminary data.</text>
</comment>
<evidence type="ECO:0000313" key="3">
    <source>
        <dbReference type="EMBL" id="MFD1813052.1"/>
    </source>
</evidence>
<keyword evidence="4" id="KW-1185">Reference proteome</keyword>
<accession>A0ABW4P3H4</accession>
<dbReference type="EMBL" id="JBHUFB010000010">
    <property type="protein sequence ID" value="MFD1813052.1"/>
    <property type="molecule type" value="Genomic_DNA"/>
</dbReference>
<name>A0ABW4P3H4_9NOCA</name>
<gene>
    <name evidence="3" type="ORF">ACFSJG_12555</name>
</gene>
<evidence type="ECO:0000313" key="4">
    <source>
        <dbReference type="Proteomes" id="UP001597286"/>
    </source>
</evidence>
<evidence type="ECO:0000259" key="2">
    <source>
        <dbReference type="Pfam" id="PF00535"/>
    </source>
</evidence>
<dbReference type="PANTHER" id="PTHR43646:SF3">
    <property type="entry name" value="SLR1566 PROTEIN"/>
    <property type="match status" value="1"/>
</dbReference>
<dbReference type="Pfam" id="PF00535">
    <property type="entry name" value="Glycos_transf_2"/>
    <property type="match status" value="1"/>
</dbReference>
<dbReference type="InterPro" id="IPR029044">
    <property type="entry name" value="Nucleotide-diphossugar_trans"/>
</dbReference>
<proteinExistence type="predicted"/>
<dbReference type="GO" id="GO:0016757">
    <property type="term" value="F:glycosyltransferase activity"/>
    <property type="evidence" value="ECO:0007669"/>
    <property type="project" value="UniProtKB-KW"/>
</dbReference>
<feature type="domain" description="Glycosyltransferase 2-like" evidence="2">
    <location>
        <begin position="46"/>
        <end position="221"/>
    </location>
</feature>
<dbReference type="Proteomes" id="UP001597286">
    <property type="component" value="Unassembled WGS sequence"/>
</dbReference>
<dbReference type="Gene3D" id="3.90.550.10">
    <property type="entry name" value="Spore Coat Polysaccharide Biosynthesis Protein SpsA, Chain A"/>
    <property type="match status" value="1"/>
</dbReference>
<keyword evidence="3" id="KW-0328">Glycosyltransferase</keyword>
<evidence type="ECO:0000256" key="1">
    <source>
        <dbReference type="SAM" id="SignalP"/>
    </source>
</evidence>
<dbReference type="PANTHER" id="PTHR43646">
    <property type="entry name" value="GLYCOSYLTRANSFERASE"/>
    <property type="match status" value="1"/>
</dbReference>
<dbReference type="EC" id="2.4.-.-" evidence="3"/>
<protein>
    <submittedName>
        <fullName evidence="3">Glycosyltransferase</fullName>
        <ecNumber evidence="3">2.4.-.-</ecNumber>
    </submittedName>
</protein>
<dbReference type="InterPro" id="IPR001173">
    <property type="entry name" value="Glyco_trans_2-like"/>
</dbReference>
<feature type="signal peptide" evidence="1">
    <location>
        <begin position="1"/>
        <end position="25"/>
    </location>
</feature>
<dbReference type="SUPFAM" id="SSF53448">
    <property type="entry name" value="Nucleotide-diphospho-sugar transferases"/>
    <property type="match status" value="1"/>
</dbReference>
<sequence>MTPAFTGTAFAGAAVAVSAAGLAIAAVNAVAAPRLRADRPVTEPVTVCVPARNEADTLPLLIADLRAQRDVPDLHVFVLDDDSADATGAAAAAATAGDARFTIESRAGDPPSGWLGKTTACARLAELAAGRDGILVFLDADVRLAPDALAAAAGALRRLRVDLLSPWPYQVAVTPAERLLQPLLCWSWFASAPLPVANHGLRPSMAVACGQFLVFDAAAYRAVGGHRSVASCVAEDLELARMLRRSGRRTAVALAGHLASCRMYSSAARLRDGHGRWLWTQFGSPAGAAAVLGVAALGYTIGPALARPRRWGLAAFGCAVTSRLLARRAESGRRLATRDGLDAATHPLAVAGLAVLTVDSHRRNRAGSITWKGRPLATRARIAGP</sequence>
<keyword evidence="1" id="KW-0732">Signal</keyword>